<organism evidence="2 3">
    <name type="scientific">Rhamnella rubrinervis</name>
    <dbReference type="NCBI Taxonomy" id="2594499"/>
    <lineage>
        <taxon>Eukaryota</taxon>
        <taxon>Viridiplantae</taxon>
        <taxon>Streptophyta</taxon>
        <taxon>Embryophyta</taxon>
        <taxon>Tracheophyta</taxon>
        <taxon>Spermatophyta</taxon>
        <taxon>Magnoliopsida</taxon>
        <taxon>eudicotyledons</taxon>
        <taxon>Gunneridae</taxon>
        <taxon>Pentapetalae</taxon>
        <taxon>rosids</taxon>
        <taxon>fabids</taxon>
        <taxon>Rosales</taxon>
        <taxon>Rhamnaceae</taxon>
        <taxon>rhamnoid group</taxon>
        <taxon>Rhamneae</taxon>
        <taxon>Rhamnella</taxon>
    </lineage>
</organism>
<proteinExistence type="predicted"/>
<accession>A0A8K0E7E0</accession>
<protein>
    <submittedName>
        <fullName evidence="2">Uncharacterized protein</fullName>
    </submittedName>
</protein>
<evidence type="ECO:0000313" key="3">
    <source>
        <dbReference type="Proteomes" id="UP000796880"/>
    </source>
</evidence>
<reference evidence="2" key="1">
    <citation type="submission" date="2020-03" db="EMBL/GenBank/DDBJ databases">
        <title>A high-quality chromosome-level genome assembly of a woody plant with both climbing and erect habits, Rhamnella rubrinervis.</title>
        <authorList>
            <person name="Lu Z."/>
            <person name="Yang Y."/>
            <person name="Zhu X."/>
            <person name="Sun Y."/>
        </authorList>
    </citation>
    <scope>NUCLEOTIDE SEQUENCE</scope>
    <source>
        <strain evidence="2">BYM</strain>
        <tissue evidence="2">Leaf</tissue>
    </source>
</reference>
<comment type="caution">
    <text evidence="2">The sequence shown here is derived from an EMBL/GenBank/DDBJ whole genome shotgun (WGS) entry which is preliminary data.</text>
</comment>
<keyword evidence="3" id="KW-1185">Reference proteome</keyword>
<feature type="region of interest" description="Disordered" evidence="1">
    <location>
        <begin position="180"/>
        <end position="200"/>
    </location>
</feature>
<dbReference type="EMBL" id="VOIH02000009">
    <property type="protein sequence ID" value="KAF3438142.1"/>
    <property type="molecule type" value="Genomic_DNA"/>
</dbReference>
<evidence type="ECO:0000256" key="1">
    <source>
        <dbReference type="SAM" id="MobiDB-lite"/>
    </source>
</evidence>
<name>A0A8K0E7E0_9ROSA</name>
<evidence type="ECO:0000313" key="2">
    <source>
        <dbReference type="EMBL" id="KAF3438142.1"/>
    </source>
</evidence>
<dbReference type="AlphaFoldDB" id="A0A8K0E7E0"/>
<gene>
    <name evidence="2" type="ORF">FNV43_RR20898</name>
</gene>
<dbReference type="Proteomes" id="UP000796880">
    <property type="component" value="Unassembled WGS sequence"/>
</dbReference>
<dbReference type="OrthoDB" id="1712206at2759"/>
<sequence>MIGRATSKDQKQRRYERLGCHKPVITMVTLRHLSFKFRKAPTYYTSQVISQSRTRVKLSGVFFPVITPSRSLLRVTVGGKAGRSRPSGPYGDQLAQREAASAIRKRPGVGAETVPDHRGNPFRVLDPFCRLPLPTLFHRREAFTLGARCGYESTAVASTRSSGFSKPEGLGHQRRAVLFRPAGPTSGERFQSGQAVKRKE</sequence>